<proteinExistence type="predicted"/>
<organism evidence="2">
    <name type="scientific">Macrococcus psychrotolerans</name>
    <dbReference type="NCBI Taxonomy" id="3039389"/>
    <lineage>
        <taxon>Bacteria</taxon>
        <taxon>Bacillati</taxon>
        <taxon>Bacillota</taxon>
        <taxon>Bacilli</taxon>
        <taxon>Bacillales</taxon>
        <taxon>Staphylococcaceae</taxon>
        <taxon>Macrococcus</taxon>
    </lineage>
</organism>
<feature type="domain" description="HTH cro/C1-type" evidence="1">
    <location>
        <begin position="7"/>
        <end position="60"/>
    </location>
</feature>
<dbReference type="AlphaFoldDB" id="A0AAT9P230"/>
<evidence type="ECO:0000313" key="2">
    <source>
        <dbReference type="EMBL" id="QYA32559.1"/>
    </source>
</evidence>
<dbReference type="CDD" id="cd00093">
    <property type="entry name" value="HTH_XRE"/>
    <property type="match status" value="1"/>
</dbReference>
<reference evidence="2" key="1">
    <citation type="submission" date="2021-07" db="EMBL/GenBank/DDBJ databases">
        <title>Prevalence and characterization of methicillin-resistant Macrococcus spp. in food producing animals and meat in Switzerland in 2019.</title>
        <authorList>
            <person name="Keller J.E."/>
            <person name="Schwendener S."/>
            <person name="Neuenschwander J."/>
            <person name="Overesch G."/>
            <person name="Perreten V."/>
        </authorList>
    </citation>
    <scope>NUCLEOTIDE SEQUENCE</scope>
    <source>
        <strain evidence="2">19Msa1099</strain>
    </source>
</reference>
<dbReference type="RefSeq" id="WP_219493075.1">
    <property type="nucleotide sequence ID" value="NZ_CP124585.1"/>
</dbReference>
<accession>A0AAU6REA4</accession>
<evidence type="ECO:0000313" key="3">
    <source>
        <dbReference type="EMBL" id="WZE68504.1"/>
    </source>
</evidence>
<accession>A0AAT9P230</accession>
<dbReference type="PANTHER" id="PTHR37038:SF14">
    <property type="entry name" value="TRANSCRIPTIONAL ACTIVATOR"/>
    <property type="match status" value="1"/>
</dbReference>
<name>A0AAT9P230_9STAP</name>
<dbReference type="PROSITE" id="PS50943">
    <property type="entry name" value="HTH_CROC1"/>
    <property type="match status" value="1"/>
</dbReference>
<protein>
    <submittedName>
        <fullName evidence="2">Helix-turn-helix domain-containing protein</fullName>
    </submittedName>
</protein>
<dbReference type="InterPro" id="IPR041315">
    <property type="entry name" value="PlcR_TPR"/>
</dbReference>
<dbReference type="SMART" id="SM00530">
    <property type="entry name" value="HTH_XRE"/>
    <property type="match status" value="1"/>
</dbReference>
<sequence length="283" mass="33558">MKIGKRIKNRRQQLNMTQHELSDGICTQSQISKIEKDEIIPLASLLVKIAEKLEVSLDDLVYENRTKRIENEFLIDKERIDYLLKIREYGKIQNLISVIDKEKLSFNDSIYIMYISLVTENYTRNSNSLEKLNIFYSEHSDTMEDNLKIRTLNSLGIMSMENNQPEKAKEYFLKGYRIAITSNVYEDLLFKVAYNYLRLLFQLEEYKEMYDISCTAIEFVFVNNNTYCYPQLVFYKYFALMKLNLLSLVDMKEIETALFFSIKKGENKTTENLEKIICNLKRL</sequence>
<evidence type="ECO:0000259" key="1">
    <source>
        <dbReference type="PROSITE" id="PS50943"/>
    </source>
</evidence>
<dbReference type="EMBL" id="CP124585">
    <property type="protein sequence ID" value="WZE68504.1"/>
    <property type="molecule type" value="Genomic_DNA"/>
</dbReference>
<reference evidence="3" key="2">
    <citation type="submission" date="2023-04" db="EMBL/GenBank/DDBJ databases">
        <title>Macrococci isolated from food, foodproducing animals, and human clinical materials.</title>
        <authorList>
            <person name="Maslanova I."/>
            <person name="Svec P."/>
            <person name="Sedlacek I."/>
            <person name="Novakova D."/>
            <person name="Keller J.E."/>
            <person name="Schwendener S."/>
            <person name="Finstrlova A."/>
            <person name="Botka T."/>
            <person name="Kovarovic V."/>
            <person name="Petras P."/>
            <person name="Perreten V."/>
            <person name="Pantucek R."/>
        </authorList>
    </citation>
    <scope>NUCLEOTIDE SEQUENCE</scope>
    <source>
        <strain evidence="3">NRL/St 13/116</strain>
    </source>
</reference>
<dbReference type="InterPro" id="IPR053163">
    <property type="entry name" value="HTH-type_regulator_Rgg"/>
</dbReference>
<dbReference type="EMBL" id="CP079955">
    <property type="protein sequence ID" value="QYA32559.1"/>
    <property type="molecule type" value="Genomic_DNA"/>
</dbReference>
<gene>
    <name evidence="2" type="ORF">KYI10_09465</name>
    <name evidence="3" type="ORF">QA540_09070</name>
</gene>
<dbReference type="Pfam" id="PF18768">
    <property type="entry name" value="RNPP_C"/>
    <property type="match status" value="1"/>
</dbReference>
<dbReference type="InterPro" id="IPR001387">
    <property type="entry name" value="Cro/C1-type_HTH"/>
</dbReference>
<dbReference type="Pfam" id="PF01381">
    <property type="entry name" value="HTH_3"/>
    <property type="match status" value="1"/>
</dbReference>
<dbReference type="PANTHER" id="PTHR37038">
    <property type="entry name" value="TRANSCRIPTIONAL REGULATOR-RELATED"/>
    <property type="match status" value="1"/>
</dbReference>